<evidence type="ECO:0000313" key="2">
    <source>
        <dbReference type="EMBL" id="OWM72480.1"/>
    </source>
</evidence>
<dbReference type="Pfam" id="PF00168">
    <property type="entry name" value="C2"/>
    <property type="match status" value="1"/>
</dbReference>
<dbReference type="PROSITE" id="PS50004">
    <property type="entry name" value="C2"/>
    <property type="match status" value="1"/>
</dbReference>
<dbReference type="SMART" id="SM00239">
    <property type="entry name" value="C2"/>
    <property type="match status" value="1"/>
</dbReference>
<dbReference type="GO" id="GO:0006952">
    <property type="term" value="P:defense response"/>
    <property type="evidence" value="ECO:0007669"/>
    <property type="project" value="InterPro"/>
</dbReference>
<sequence>MTLELTALGANNLKDVSMFSKMDVYAVVSISADPRSAQKTPSDKEGGKNPRWEHPMKFAVDVNAARAHHIALVFKLRCNCSFGDSNIGEVRIPIRELIDEGARSPVPHAEGRGVGRTAMYMLKGGSSMHSWPDMGHHLVTVTSNPQCNCRARRKRRARKAVRARRCWEWGSL</sequence>
<organism evidence="2 3">
    <name type="scientific">Punica granatum</name>
    <name type="common">Pomegranate</name>
    <dbReference type="NCBI Taxonomy" id="22663"/>
    <lineage>
        <taxon>Eukaryota</taxon>
        <taxon>Viridiplantae</taxon>
        <taxon>Streptophyta</taxon>
        <taxon>Embryophyta</taxon>
        <taxon>Tracheophyta</taxon>
        <taxon>Spermatophyta</taxon>
        <taxon>Magnoliopsida</taxon>
        <taxon>eudicotyledons</taxon>
        <taxon>Gunneridae</taxon>
        <taxon>Pentapetalae</taxon>
        <taxon>rosids</taxon>
        <taxon>malvids</taxon>
        <taxon>Myrtales</taxon>
        <taxon>Lythraceae</taxon>
        <taxon>Punica</taxon>
    </lineage>
</organism>
<dbReference type="PANTHER" id="PTHR32246">
    <property type="entry name" value="INGRESSION PROTEIN FIC1"/>
    <property type="match status" value="1"/>
</dbReference>
<name>A0A218WJE2_PUNGR</name>
<dbReference type="PANTHER" id="PTHR32246:SF173">
    <property type="entry name" value="C2 DOMAIN-CONTAINING PROTEIN"/>
    <property type="match status" value="1"/>
</dbReference>
<dbReference type="Proteomes" id="UP000197138">
    <property type="component" value="Unassembled WGS sequence"/>
</dbReference>
<dbReference type="Gene3D" id="2.60.40.150">
    <property type="entry name" value="C2 domain"/>
    <property type="match status" value="1"/>
</dbReference>
<proteinExistence type="predicted"/>
<evidence type="ECO:0000313" key="3">
    <source>
        <dbReference type="Proteomes" id="UP000197138"/>
    </source>
</evidence>
<dbReference type="InterPro" id="IPR044750">
    <property type="entry name" value="C2_SRC2/BAP"/>
</dbReference>
<dbReference type="InterPro" id="IPR035892">
    <property type="entry name" value="C2_domain_sf"/>
</dbReference>
<feature type="domain" description="C2" evidence="1">
    <location>
        <begin position="1"/>
        <end position="108"/>
    </location>
</feature>
<dbReference type="SUPFAM" id="SSF49562">
    <property type="entry name" value="C2 domain (Calcium/lipid-binding domain, CaLB)"/>
    <property type="match status" value="1"/>
</dbReference>
<reference evidence="3" key="1">
    <citation type="journal article" date="2017" name="Plant J.">
        <title>The pomegranate (Punica granatum L.) genome and the genomics of punicalagin biosynthesis.</title>
        <authorList>
            <person name="Qin G."/>
            <person name="Xu C."/>
            <person name="Ming R."/>
            <person name="Tang H."/>
            <person name="Guyot R."/>
            <person name="Kramer E.M."/>
            <person name="Hu Y."/>
            <person name="Yi X."/>
            <person name="Qi Y."/>
            <person name="Xu X."/>
            <person name="Gao Z."/>
            <person name="Pan H."/>
            <person name="Jian J."/>
            <person name="Tian Y."/>
            <person name="Yue Z."/>
            <person name="Xu Y."/>
        </authorList>
    </citation>
    <scope>NUCLEOTIDE SEQUENCE [LARGE SCALE GENOMIC DNA]</scope>
    <source>
        <strain evidence="3">cv. Dabenzi</strain>
    </source>
</reference>
<comment type="caution">
    <text evidence="2">The sequence shown here is derived from an EMBL/GenBank/DDBJ whole genome shotgun (WGS) entry which is preliminary data.</text>
</comment>
<protein>
    <recommendedName>
        <fullName evidence="1">C2 domain-containing protein</fullName>
    </recommendedName>
</protein>
<gene>
    <name evidence="2" type="ORF">CDL15_Pgr018365</name>
</gene>
<accession>A0A218WJE2</accession>
<dbReference type="CDD" id="cd04051">
    <property type="entry name" value="C2_SRC2_like"/>
    <property type="match status" value="1"/>
</dbReference>
<dbReference type="InterPro" id="IPR000008">
    <property type="entry name" value="C2_dom"/>
</dbReference>
<dbReference type="AlphaFoldDB" id="A0A218WJE2"/>
<dbReference type="EMBL" id="MTKT01004293">
    <property type="protein sequence ID" value="OWM72480.1"/>
    <property type="molecule type" value="Genomic_DNA"/>
</dbReference>
<evidence type="ECO:0000259" key="1">
    <source>
        <dbReference type="PROSITE" id="PS50004"/>
    </source>
</evidence>